<keyword evidence="2" id="KW-1185">Reference proteome</keyword>
<gene>
    <name evidence="1" type="ORF">BV22DRAFT_86512</name>
</gene>
<dbReference type="EMBL" id="MU266335">
    <property type="protein sequence ID" value="KAH7930053.1"/>
    <property type="molecule type" value="Genomic_DNA"/>
</dbReference>
<evidence type="ECO:0000313" key="2">
    <source>
        <dbReference type="Proteomes" id="UP000790709"/>
    </source>
</evidence>
<comment type="caution">
    <text evidence="1">The sequence shown here is derived from an EMBL/GenBank/DDBJ whole genome shotgun (WGS) entry which is preliminary data.</text>
</comment>
<evidence type="ECO:0000313" key="1">
    <source>
        <dbReference type="EMBL" id="KAH7930053.1"/>
    </source>
</evidence>
<name>A0ACB8BZD9_9AGAM</name>
<organism evidence="1 2">
    <name type="scientific">Leucogyrophana mollusca</name>
    <dbReference type="NCBI Taxonomy" id="85980"/>
    <lineage>
        <taxon>Eukaryota</taxon>
        <taxon>Fungi</taxon>
        <taxon>Dikarya</taxon>
        <taxon>Basidiomycota</taxon>
        <taxon>Agaricomycotina</taxon>
        <taxon>Agaricomycetes</taxon>
        <taxon>Agaricomycetidae</taxon>
        <taxon>Boletales</taxon>
        <taxon>Boletales incertae sedis</taxon>
        <taxon>Leucogyrophana</taxon>
    </lineage>
</organism>
<accession>A0ACB8BZD9</accession>
<sequence>MTQSPSWPIIVVTGANSGVGFGACHRLLLQLSSKNPRDAQPQYDFHVREENLEALDTSYDGLTLILACRSKQRGEAAREKLYTLVDQHIARLRTSSEYDGHAGTFRNNLTISVHTVDLSHIQSVFQFADELTRRYPYISHLICNAGVASFAKINWLVATKQLLTDWIGAVTSPLYYVQTVGERTADGLGWVWQCNVFGHYVLFRALEHQLARYKTSTGARVIWMSSHEANPQFYNPNDWQLLQSEHSYECSKYQMDMISLQLDRRALQSQTVAAPVIRHITVLPGVAGTNIASALLGRLSALGMYMSFYIARWMGSPFHLISAFKASISAVHLCLVPIMFLPVASVVATLGTTDPTTRGEVGVRYVSQSDRLGRERVGMMKVMQSKAEESQTEELLKNCERLLETFCEAEGRPYPSLAR</sequence>
<dbReference type="Proteomes" id="UP000790709">
    <property type="component" value="Unassembled WGS sequence"/>
</dbReference>
<protein>
    <submittedName>
        <fullName evidence="1">NAD(P)-binding protein</fullName>
    </submittedName>
</protein>
<reference evidence="1" key="1">
    <citation type="journal article" date="2021" name="New Phytol.">
        <title>Evolutionary innovations through gain and loss of genes in the ectomycorrhizal Boletales.</title>
        <authorList>
            <person name="Wu G."/>
            <person name="Miyauchi S."/>
            <person name="Morin E."/>
            <person name="Kuo A."/>
            <person name="Drula E."/>
            <person name="Varga T."/>
            <person name="Kohler A."/>
            <person name="Feng B."/>
            <person name="Cao Y."/>
            <person name="Lipzen A."/>
            <person name="Daum C."/>
            <person name="Hundley H."/>
            <person name="Pangilinan J."/>
            <person name="Johnson J."/>
            <person name="Barry K."/>
            <person name="LaButti K."/>
            <person name="Ng V."/>
            <person name="Ahrendt S."/>
            <person name="Min B."/>
            <person name="Choi I.G."/>
            <person name="Park H."/>
            <person name="Plett J.M."/>
            <person name="Magnuson J."/>
            <person name="Spatafora J.W."/>
            <person name="Nagy L.G."/>
            <person name="Henrissat B."/>
            <person name="Grigoriev I.V."/>
            <person name="Yang Z.L."/>
            <person name="Xu J."/>
            <person name="Martin F.M."/>
        </authorList>
    </citation>
    <scope>NUCLEOTIDE SEQUENCE</scope>
    <source>
        <strain evidence="1">KUC20120723A-06</strain>
    </source>
</reference>
<proteinExistence type="predicted"/>